<proteinExistence type="predicted"/>
<accession>A0A7R9D507</accession>
<gene>
    <name evidence="1" type="ORF">TCEB3V08_LOCUS9323</name>
</gene>
<dbReference type="AlphaFoldDB" id="A0A7R9D507"/>
<sequence>MPGMVVNVSREFPGLSACCVWHLDHYELFCSETNRDNFMLIGSDGDLALCIQGSQLLVIHNGWVAESVCLLTANHQVRGIWRQNSLLMLVRHQVRKNSLLMLVRHQVRQNSLLMLVRHQVRQNSLLMLVRQNSLLMLVRHQVRQNIVSFSLDCRQDVRARTGQL</sequence>
<evidence type="ECO:0000313" key="1">
    <source>
        <dbReference type="EMBL" id="CAD7408033.1"/>
    </source>
</evidence>
<reference evidence="1" key="1">
    <citation type="submission" date="2020-11" db="EMBL/GenBank/DDBJ databases">
        <authorList>
            <person name="Tran Van P."/>
        </authorList>
    </citation>
    <scope>NUCLEOTIDE SEQUENCE</scope>
</reference>
<dbReference type="EMBL" id="OC320418">
    <property type="protein sequence ID" value="CAD7408033.1"/>
    <property type="molecule type" value="Genomic_DNA"/>
</dbReference>
<protein>
    <submittedName>
        <fullName evidence="1">Uncharacterized protein</fullName>
    </submittedName>
</protein>
<organism evidence="1">
    <name type="scientific">Timema cristinae</name>
    <name type="common">Walking stick</name>
    <dbReference type="NCBI Taxonomy" id="61476"/>
    <lineage>
        <taxon>Eukaryota</taxon>
        <taxon>Metazoa</taxon>
        <taxon>Ecdysozoa</taxon>
        <taxon>Arthropoda</taxon>
        <taxon>Hexapoda</taxon>
        <taxon>Insecta</taxon>
        <taxon>Pterygota</taxon>
        <taxon>Neoptera</taxon>
        <taxon>Polyneoptera</taxon>
        <taxon>Phasmatodea</taxon>
        <taxon>Timematodea</taxon>
        <taxon>Timematoidea</taxon>
        <taxon>Timematidae</taxon>
        <taxon>Timema</taxon>
    </lineage>
</organism>
<name>A0A7R9D507_TIMCR</name>